<keyword evidence="9" id="KW-1185">Reference proteome</keyword>
<dbReference type="InterPro" id="IPR007848">
    <property type="entry name" value="Small_mtfrase_dom"/>
</dbReference>
<name>C6XXW2_PEDHD</name>
<feature type="domain" description="Release factor glutamine methyltransferase N-terminal" evidence="7">
    <location>
        <begin position="8"/>
        <end position="76"/>
    </location>
</feature>
<dbReference type="InterPro" id="IPR040758">
    <property type="entry name" value="PrmC_N"/>
</dbReference>
<dbReference type="PANTHER" id="PTHR18895:SF74">
    <property type="entry name" value="MTRF1L RELEASE FACTOR GLUTAMINE METHYLTRANSFERASE"/>
    <property type="match status" value="1"/>
</dbReference>
<accession>C6XXW2</accession>
<evidence type="ECO:0000256" key="4">
    <source>
        <dbReference type="ARBA" id="ARBA00022691"/>
    </source>
</evidence>
<evidence type="ECO:0000256" key="1">
    <source>
        <dbReference type="ARBA" id="ARBA00012771"/>
    </source>
</evidence>
<dbReference type="InterPro" id="IPR004556">
    <property type="entry name" value="HemK-like"/>
</dbReference>
<keyword evidence="3" id="KW-0808">Transferase</keyword>
<dbReference type="GO" id="GO:0102559">
    <property type="term" value="F:peptide chain release factor N(5)-glutamine methyltransferase activity"/>
    <property type="evidence" value="ECO:0007669"/>
    <property type="project" value="UniProtKB-EC"/>
</dbReference>
<dbReference type="RefSeq" id="WP_015807993.1">
    <property type="nucleotide sequence ID" value="NC_013061.1"/>
</dbReference>
<evidence type="ECO:0000256" key="2">
    <source>
        <dbReference type="ARBA" id="ARBA00022603"/>
    </source>
</evidence>
<dbReference type="eggNOG" id="COG2890">
    <property type="taxonomic scope" value="Bacteria"/>
</dbReference>
<dbReference type="STRING" id="485917.Phep_2176"/>
<dbReference type="InterPro" id="IPR019874">
    <property type="entry name" value="RF_methyltr_PrmC"/>
</dbReference>
<dbReference type="InterPro" id="IPR029063">
    <property type="entry name" value="SAM-dependent_MTases_sf"/>
</dbReference>
<dbReference type="InterPro" id="IPR002052">
    <property type="entry name" value="DNA_methylase_N6_adenine_CS"/>
</dbReference>
<protein>
    <recommendedName>
        <fullName evidence="1">peptide chain release factor N(5)-glutamine methyltransferase</fullName>
        <ecNumber evidence="1">2.1.1.297</ecNumber>
    </recommendedName>
</protein>
<dbReference type="KEGG" id="phe:Phep_2176"/>
<dbReference type="Pfam" id="PF05175">
    <property type="entry name" value="MTS"/>
    <property type="match status" value="1"/>
</dbReference>
<dbReference type="GO" id="GO:0032259">
    <property type="term" value="P:methylation"/>
    <property type="evidence" value="ECO:0007669"/>
    <property type="project" value="UniProtKB-KW"/>
</dbReference>
<proteinExistence type="predicted"/>
<evidence type="ECO:0000313" key="9">
    <source>
        <dbReference type="Proteomes" id="UP000000852"/>
    </source>
</evidence>
<dbReference type="OrthoDB" id="9800643at2"/>
<dbReference type="HOGENOM" id="CLU_018398_3_2_10"/>
<evidence type="ECO:0000313" key="8">
    <source>
        <dbReference type="EMBL" id="ACU04380.1"/>
    </source>
</evidence>
<dbReference type="EMBL" id="CP001681">
    <property type="protein sequence ID" value="ACU04380.1"/>
    <property type="molecule type" value="Genomic_DNA"/>
</dbReference>
<dbReference type="PANTHER" id="PTHR18895">
    <property type="entry name" value="HEMK METHYLTRANSFERASE"/>
    <property type="match status" value="1"/>
</dbReference>
<organism evidence="8 9">
    <name type="scientific">Pedobacter heparinus (strain ATCC 13125 / DSM 2366 / CIP 104194 / JCM 7457 / NBRC 12017 / NCIMB 9290 / NRRL B-14731 / HIM 762-3)</name>
    <dbReference type="NCBI Taxonomy" id="485917"/>
    <lineage>
        <taxon>Bacteria</taxon>
        <taxon>Pseudomonadati</taxon>
        <taxon>Bacteroidota</taxon>
        <taxon>Sphingobacteriia</taxon>
        <taxon>Sphingobacteriales</taxon>
        <taxon>Sphingobacteriaceae</taxon>
        <taxon>Pedobacter</taxon>
    </lineage>
</organism>
<keyword evidence="4" id="KW-0949">S-adenosyl-L-methionine</keyword>
<keyword evidence="2 8" id="KW-0489">Methyltransferase</keyword>
<sequence length="288" mass="32116">MRLQDLSAHFNAALSGAYGEEEADAIFLMAIGHVLQYKRTDYILRKTEELDSKELFILQNILTELQSGKPLQYVLGETVFYGLPFKLGPSVLIPRPETEELVAWVLESTALEAVTGAALRLIDIGTGSGCIAISLKKNFPEAEVSALDVSEAAIDIAGSNALLNEVDIKFIQADIREFTTKQKFDVVVSNPPYITLKEKEQMQDHVLNHEPHLALFVSNEAPLVFYEAIADFAWTTLSGRGLLFFEINEHLGKETVELLEAKSFTDIILKKDMQGKDRMIRCRRAAVV</sequence>
<dbReference type="EC" id="2.1.1.297" evidence="1"/>
<dbReference type="PROSITE" id="PS00092">
    <property type="entry name" value="N6_MTASE"/>
    <property type="match status" value="1"/>
</dbReference>
<evidence type="ECO:0000256" key="5">
    <source>
        <dbReference type="ARBA" id="ARBA00048391"/>
    </source>
</evidence>
<dbReference type="Gene3D" id="1.10.8.10">
    <property type="entry name" value="DNA helicase RuvA subunit, C-terminal domain"/>
    <property type="match status" value="1"/>
</dbReference>
<comment type="catalytic activity">
    <reaction evidence="5">
        <text>L-glutaminyl-[peptide chain release factor] + S-adenosyl-L-methionine = N(5)-methyl-L-glutaminyl-[peptide chain release factor] + S-adenosyl-L-homocysteine + H(+)</text>
        <dbReference type="Rhea" id="RHEA:42896"/>
        <dbReference type="Rhea" id="RHEA-COMP:10271"/>
        <dbReference type="Rhea" id="RHEA-COMP:10272"/>
        <dbReference type="ChEBI" id="CHEBI:15378"/>
        <dbReference type="ChEBI" id="CHEBI:30011"/>
        <dbReference type="ChEBI" id="CHEBI:57856"/>
        <dbReference type="ChEBI" id="CHEBI:59789"/>
        <dbReference type="ChEBI" id="CHEBI:61891"/>
        <dbReference type="EC" id="2.1.1.297"/>
    </reaction>
</comment>
<dbReference type="CDD" id="cd02440">
    <property type="entry name" value="AdoMet_MTases"/>
    <property type="match status" value="1"/>
</dbReference>
<dbReference type="NCBIfam" id="TIGR00536">
    <property type="entry name" value="hemK_fam"/>
    <property type="match status" value="1"/>
</dbReference>
<feature type="domain" description="Methyltransferase small" evidence="6">
    <location>
        <begin position="119"/>
        <end position="199"/>
    </location>
</feature>
<dbReference type="Pfam" id="PF17827">
    <property type="entry name" value="PrmC_N"/>
    <property type="match status" value="1"/>
</dbReference>
<gene>
    <name evidence="8" type="ordered locus">Phep_2176</name>
</gene>
<dbReference type="NCBIfam" id="TIGR03534">
    <property type="entry name" value="RF_mod_PrmC"/>
    <property type="match status" value="1"/>
</dbReference>
<evidence type="ECO:0000259" key="7">
    <source>
        <dbReference type="Pfam" id="PF17827"/>
    </source>
</evidence>
<dbReference type="GO" id="GO:0003676">
    <property type="term" value="F:nucleic acid binding"/>
    <property type="evidence" value="ECO:0007669"/>
    <property type="project" value="InterPro"/>
</dbReference>
<dbReference type="Proteomes" id="UP000000852">
    <property type="component" value="Chromosome"/>
</dbReference>
<dbReference type="SUPFAM" id="SSF53335">
    <property type="entry name" value="S-adenosyl-L-methionine-dependent methyltransferases"/>
    <property type="match status" value="1"/>
</dbReference>
<dbReference type="InterPro" id="IPR050320">
    <property type="entry name" value="N5-glutamine_MTase"/>
</dbReference>
<dbReference type="Gene3D" id="3.40.50.150">
    <property type="entry name" value="Vaccinia Virus protein VP39"/>
    <property type="match status" value="1"/>
</dbReference>
<reference evidence="8 9" key="1">
    <citation type="journal article" date="2009" name="Stand. Genomic Sci.">
        <title>Complete genome sequence of Pedobacter heparinus type strain (HIM 762-3).</title>
        <authorList>
            <person name="Han C."/>
            <person name="Spring S."/>
            <person name="Lapidus A."/>
            <person name="Del Rio T.G."/>
            <person name="Tice H."/>
            <person name="Copeland A."/>
            <person name="Cheng J.F."/>
            <person name="Lucas S."/>
            <person name="Chen F."/>
            <person name="Nolan M."/>
            <person name="Bruce D."/>
            <person name="Goodwin L."/>
            <person name="Pitluck S."/>
            <person name="Ivanova N."/>
            <person name="Mavromatis K."/>
            <person name="Mikhailova N."/>
            <person name="Pati A."/>
            <person name="Chen A."/>
            <person name="Palaniappan K."/>
            <person name="Land M."/>
            <person name="Hauser L."/>
            <person name="Chang Y.J."/>
            <person name="Jeffries C.C."/>
            <person name="Saunders E."/>
            <person name="Chertkov O."/>
            <person name="Brettin T."/>
            <person name="Goker M."/>
            <person name="Rohde M."/>
            <person name="Bristow J."/>
            <person name="Eisen J.A."/>
            <person name="Markowitz V."/>
            <person name="Hugenholtz P."/>
            <person name="Kyrpides N.C."/>
            <person name="Klenk H.P."/>
            <person name="Detter J.C."/>
        </authorList>
    </citation>
    <scope>NUCLEOTIDE SEQUENCE [LARGE SCALE GENOMIC DNA]</scope>
    <source>
        <strain evidence="9">ATCC 13125 / DSM 2366 / CIP 104194 / JCM 7457 / NBRC 12017 / NCIMB 9290 / NRRL B-14731 / HIM 762-3</strain>
    </source>
</reference>
<dbReference type="AlphaFoldDB" id="C6XXW2"/>
<evidence type="ECO:0000259" key="6">
    <source>
        <dbReference type="Pfam" id="PF05175"/>
    </source>
</evidence>
<evidence type="ECO:0000256" key="3">
    <source>
        <dbReference type="ARBA" id="ARBA00022679"/>
    </source>
</evidence>